<accession>J7IUW8</accession>
<proteinExistence type="predicted"/>
<organism evidence="1 2">
    <name type="scientific">Desulfosporosinus meridiei (strain ATCC BAA-275 / DSM 13257 / KCTC 12902 / NCIMB 13706 / S10)</name>
    <dbReference type="NCBI Taxonomy" id="768704"/>
    <lineage>
        <taxon>Bacteria</taxon>
        <taxon>Bacillati</taxon>
        <taxon>Bacillota</taxon>
        <taxon>Clostridia</taxon>
        <taxon>Eubacteriales</taxon>
        <taxon>Desulfitobacteriaceae</taxon>
        <taxon>Desulfosporosinus</taxon>
    </lineage>
</organism>
<dbReference type="STRING" id="768704.Desmer_1996"/>
<sequence length="40" mass="4542">MSNESESMALRSLANFEMIVDRLANYMHNGTYIAKMEGIC</sequence>
<dbReference type="KEGG" id="dmi:Desmer_1996"/>
<protein>
    <submittedName>
        <fullName evidence="1">Uncharacterized protein</fullName>
    </submittedName>
</protein>
<reference evidence="1 2" key="1">
    <citation type="journal article" date="2012" name="J. Bacteriol.">
        <title>Complete genome sequences of Desulfosporosinus orientis DSM765T, Desulfosporosinus youngiae DSM17734T, Desulfosporosinus meridiei DSM13257T, and Desulfosporosinus acidiphilus DSM22704T.</title>
        <authorList>
            <person name="Pester M."/>
            <person name="Brambilla E."/>
            <person name="Alazard D."/>
            <person name="Rattei T."/>
            <person name="Weinmaier T."/>
            <person name="Han J."/>
            <person name="Lucas S."/>
            <person name="Lapidus A."/>
            <person name="Cheng J.F."/>
            <person name="Goodwin L."/>
            <person name="Pitluck S."/>
            <person name="Peters L."/>
            <person name="Ovchinnikova G."/>
            <person name="Teshima H."/>
            <person name="Detter J.C."/>
            <person name="Han C.S."/>
            <person name="Tapia R."/>
            <person name="Land M.L."/>
            <person name="Hauser L."/>
            <person name="Kyrpides N.C."/>
            <person name="Ivanova N.N."/>
            <person name="Pagani I."/>
            <person name="Huntmann M."/>
            <person name="Wei C.L."/>
            <person name="Davenport K.W."/>
            <person name="Daligault H."/>
            <person name="Chain P.S."/>
            <person name="Chen A."/>
            <person name="Mavromatis K."/>
            <person name="Markowitz V."/>
            <person name="Szeto E."/>
            <person name="Mikhailova N."/>
            <person name="Pati A."/>
            <person name="Wagner M."/>
            <person name="Woyke T."/>
            <person name="Ollivier B."/>
            <person name="Klenk H.P."/>
            <person name="Spring S."/>
            <person name="Loy A."/>
        </authorList>
    </citation>
    <scope>NUCLEOTIDE SEQUENCE [LARGE SCALE GENOMIC DNA]</scope>
    <source>
        <strain evidence="2">ATCC BAA-275 / DSM 13257 / NCIMB 13706 / S10</strain>
    </source>
</reference>
<reference evidence="2" key="2">
    <citation type="submission" date="2012-08" db="EMBL/GenBank/DDBJ databases">
        <title>Finished genome of Desulfosporosinus meridiei DSM 13257.</title>
        <authorList>
            <person name="Huntemann M."/>
            <person name="Wei C.-L."/>
            <person name="Han J."/>
            <person name="Detter J.C."/>
            <person name="Han C."/>
            <person name="Davenport K."/>
            <person name="Daligault H."/>
            <person name="Erkkila T."/>
            <person name="Gu W."/>
            <person name="Munk A.C.C."/>
            <person name="Teshima H."/>
            <person name="Xu Y."/>
            <person name="Chain P."/>
            <person name="Tapia R."/>
            <person name="Chen A."/>
            <person name="Krypides N."/>
            <person name="Mavromatis K."/>
            <person name="Markowitz V."/>
            <person name="Szeto E."/>
            <person name="Ivanova N."/>
            <person name="Mikhailova N."/>
            <person name="Ovchinnikova G."/>
            <person name="Pagani I."/>
            <person name="Pati A."/>
            <person name="Goodwin L."/>
            <person name="Peters L."/>
            <person name="Pitluck S."/>
            <person name="Woyke T."/>
            <person name="Pester M."/>
            <person name="Spring S."/>
            <person name="Ollivier B."/>
            <person name="Rattei T."/>
            <person name="Klenk H.-P."/>
            <person name="Wagner M."/>
            <person name="Loy A."/>
        </authorList>
    </citation>
    <scope>NUCLEOTIDE SEQUENCE [LARGE SCALE GENOMIC DNA]</scope>
    <source>
        <strain evidence="2">ATCC BAA-275 / DSM 13257 / NCIMB 13706 / S10</strain>
    </source>
</reference>
<dbReference type="EMBL" id="CP003629">
    <property type="protein sequence ID" value="AFQ43944.1"/>
    <property type="molecule type" value="Genomic_DNA"/>
</dbReference>
<dbReference type="Proteomes" id="UP000005262">
    <property type="component" value="Chromosome"/>
</dbReference>
<evidence type="ECO:0000313" key="1">
    <source>
        <dbReference type="EMBL" id="AFQ43944.1"/>
    </source>
</evidence>
<name>J7IUW8_DESMD</name>
<evidence type="ECO:0000313" key="2">
    <source>
        <dbReference type="Proteomes" id="UP000005262"/>
    </source>
</evidence>
<gene>
    <name evidence="1" type="ordered locus">Desmer_1996</name>
</gene>
<dbReference type="HOGENOM" id="CLU_3288498_0_0_9"/>
<keyword evidence="2" id="KW-1185">Reference proteome</keyword>
<dbReference type="AlphaFoldDB" id="J7IUW8"/>